<proteinExistence type="inferred from homology"/>
<dbReference type="Gene3D" id="3.40.50.300">
    <property type="entry name" value="P-loop containing nucleotide triphosphate hydrolases"/>
    <property type="match status" value="2"/>
</dbReference>
<keyword evidence="3 10" id="KW-0378">Hydrolase</keyword>
<dbReference type="PROSITE" id="PS51194">
    <property type="entry name" value="HELICASE_CTER"/>
    <property type="match status" value="1"/>
</dbReference>
<dbReference type="InterPro" id="IPR002464">
    <property type="entry name" value="DNA/RNA_helicase_DEAH_CS"/>
</dbReference>
<dbReference type="InterPro" id="IPR014001">
    <property type="entry name" value="Helicase_ATP-bd"/>
</dbReference>
<dbReference type="EC" id="5.6.2.4" evidence="10"/>
<dbReference type="Proteomes" id="UP000678237">
    <property type="component" value="Unassembled WGS sequence"/>
</dbReference>
<dbReference type="HAMAP" id="MF_00442">
    <property type="entry name" value="Helicase_Hel308"/>
    <property type="match status" value="1"/>
</dbReference>
<dbReference type="CDD" id="cd18795">
    <property type="entry name" value="SF2_C_Ski2"/>
    <property type="match status" value="1"/>
</dbReference>
<sequence length="727" mass="81548">MDVAQKVLELNGFDSFNPMQAKALQHGVLEKNLVVSAPTAAGKTVLAELAALESIVHRKKKAVYTGPLRALAAEHYNDFKRKYAKPLNVRVTVSTGDFDSSGTYLANYDLIFTTYERLDSLIRHNASWLQSLGVLVVDEIHELDSDRGPTLEMVITKLRQINPHLQVLALSATIPNAKDLAQWLDAELVESDYRPCKLHEGVFFDQGITFSDEKVEPVLSSHEPLHALAEDTLEKDKQALVFANTRKRAEGIAKQLAGVCAKSLSDAEKRHLAVQAEKALNALEQPTEQCHALHDLLVKGVSFHHAGLLSKQREIVEDLFRGGHLKIVCSTPTLAAGINMPAYRVLIPSVYRYAEFGSEKIPVREYKQMAGRAGRPRYDKEGQAILLAKNSLEQDELFEAFIHAEPEEVSSQLAHESVLRTHVLASVAGNFVRNLDSLEQFFGKTFYAHQAGGVAELFLKLNDIIALLAEMGFVESVEGKFSATKLGHRVSQLYLDPVTAHRFIKGLERFQHAELFYLYLWTDCQESMPWLSVPKAKEAELWESLQTEGKHLPINVEEEMFSDPVMLKKFHSALFLKAWIEEVSEQSLLKDFNVAPGNLFARTQNLDWLVYATSELAQLLDYREHLPYVNKLRKRLASGIREELIYLCEVRGIGRVRARKLFSNNVRTVADLKKIPVDSLARILSPKVAEKVKEQLGVPEKVSAAEHHAAARAAREERQGQSVLGEF</sequence>
<dbReference type="PROSITE" id="PS51192">
    <property type="entry name" value="HELICASE_ATP_BIND_1"/>
    <property type="match status" value="1"/>
</dbReference>
<dbReference type="Pfam" id="PF00271">
    <property type="entry name" value="Helicase_C"/>
    <property type="match status" value="1"/>
</dbReference>
<evidence type="ECO:0000313" key="13">
    <source>
        <dbReference type="EMBL" id="MBS3063057.1"/>
    </source>
</evidence>
<dbReference type="GO" id="GO:0043138">
    <property type="term" value="F:3'-5' DNA helicase activity"/>
    <property type="evidence" value="ECO:0007669"/>
    <property type="project" value="UniProtKB-UniRule"/>
</dbReference>
<comment type="caution">
    <text evidence="13">The sequence shown here is derived from an EMBL/GenBank/DDBJ whole genome shotgun (WGS) entry which is preliminary data.</text>
</comment>
<keyword evidence="6 10" id="KW-0238">DNA-binding</keyword>
<dbReference type="InterPro" id="IPR011545">
    <property type="entry name" value="DEAD/DEAH_box_helicase_dom"/>
</dbReference>
<dbReference type="InterPro" id="IPR027417">
    <property type="entry name" value="P-loop_NTPase"/>
</dbReference>
<comment type="function">
    <text evidence="10">DNA-dependent ATPase and 3'-5' DNA helicase that may be involved in repair of stalled replication forks.</text>
</comment>
<dbReference type="GO" id="GO:0003677">
    <property type="term" value="F:DNA binding"/>
    <property type="evidence" value="ECO:0007669"/>
    <property type="project" value="UniProtKB-UniRule"/>
</dbReference>
<dbReference type="PROSITE" id="PS00690">
    <property type="entry name" value="DEAH_ATP_HELICASE"/>
    <property type="match status" value="1"/>
</dbReference>
<evidence type="ECO:0000259" key="12">
    <source>
        <dbReference type="PROSITE" id="PS51194"/>
    </source>
</evidence>
<dbReference type="InterPro" id="IPR036390">
    <property type="entry name" value="WH_DNA-bd_sf"/>
</dbReference>
<dbReference type="Pfam" id="PF21280">
    <property type="entry name" value="Helicase_dom4_arc"/>
    <property type="match status" value="1"/>
</dbReference>
<evidence type="ECO:0000256" key="3">
    <source>
        <dbReference type="ARBA" id="ARBA00022801"/>
    </source>
</evidence>
<dbReference type="PANTHER" id="PTHR47961">
    <property type="entry name" value="DNA POLYMERASE THETA, PUTATIVE (AFU_ORTHOLOGUE AFUA_1G05260)-RELATED"/>
    <property type="match status" value="1"/>
</dbReference>
<dbReference type="EMBL" id="JAGVWE010000004">
    <property type="protein sequence ID" value="MBS3063057.1"/>
    <property type="molecule type" value="Genomic_DNA"/>
</dbReference>
<dbReference type="InterPro" id="IPR050474">
    <property type="entry name" value="Hel308_SKI2-like"/>
</dbReference>
<feature type="domain" description="Helicase ATP-binding" evidence="11">
    <location>
        <begin position="24"/>
        <end position="192"/>
    </location>
</feature>
<dbReference type="PANTHER" id="PTHR47961:SF10">
    <property type="entry name" value="ATP-DEPENDENT DNA HELICASE HEL308"/>
    <property type="match status" value="1"/>
</dbReference>
<reference evidence="13" key="1">
    <citation type="submission" date="2021-03" db="EMBL/GenBank/DDBJ databases">
        <authorList>
            <person name="Jaffe A."/>
        </authorList>
    </citation>
    <scope>NUCLEOTIDE SEQUENCE</scope>
    <source>
        <strain evidence="13">RIFCSPLOWO2_01_FULL_58_19</strain>
    </source>
</reference>
<dbReference type="Pfam" id="PF00270">
    <property type="entry name" value="DEAD"/>
    <property type="match status" value="1"/>
</dbReference>
<comment type="catalytic activity">
    <reaction evidence="10">
        <text>ATP + H2O = ADP + phosphate + H(+)</text>
        <dbReference type="Rhea" id="RHEA:13065"/>
        <dbReference type="ChEBI" id="CHEBI:15377"/>
        <dbReference type="ChEBI" id="CHEBI:15378"/>
        <dbReference type="ChEBI" id="CHEBI:30616"/>
        <dbReference type="ChEBI" id="CHEBI:43474"/>
        <dbReference type="ChEBI" id="CHEBI:456216"/>
        <dbReference type="EC" id="5.6.2.4"/>
    </reaction>
</comment>
<dbReference type="Gene3D" id="1.10.3380.30">
    <property type="match status" value="1"/>
</dbReference>
<evidence type="ECO:0000256" key="10">
    <source>
        <dbReference type="HAMAP-Rule" id="MF_00442"/>
    </source>
</evidence>
<name>A0A8T4L8N1_9ARCH</name>
<dbReference type="AlphaFoldDB" id="A0A8T4L8N1"/>
<dbReference type="SUPFAM" id="SSF46785">
    <property type="entry name" value="Winged helix' DNA-binding domain"/>
    <property type="match status" value="1"/>
</dbReference>
<feature type="binding site" evidence="10">
    <location>
        <position position="20"/>
    </location>
    <ligand>
        <name>ATP</name>
        <dbReference type="ChEBI" id="CHEBI:30616"/>
    </ligand>
</feature>
<dbReference type="SMART" id="SM00490">
    <property type="entry name" value="HELICc"/>
    <property type="match status" value="1"/>
</dbReference>
<dbReference type="SUPFAM" id="SSF158702">
    <property type="entry name" value="Sec63 N-terminal domain-like"/>
    <property type="match status" value="1"/>
</dbReference>
<dbReference type="InterPro" id="IPR022965">
    <property type="entry name" value="Helicase_Hel308"/>
</dbReference>
<comment type="subunit">
    <text evidence="10">Monomer.</text>
</comment>
<dbReference type="SMART" id="SM00487">
    <property type="entry name" value="DEXDc"/>
    <property type="match status" value="1"/>
</dbReference>
<dbReference type="InterPro" id="IPR001650">
    <property type="entry name" value="Helicase_C-like"/>
</dbReference>
<evidence type="ECO:0000256" key="5">
    <source>
        <dbReference type="ARBA" id="ARBA00022840"/>
    </source>
</evidence>
<accession>A0A8T4L8N1</accession>
<evidence type="ECO:0000256" key="1">
    <source>
        <dbReference type="ARBA" id="ARBA00022741"/>
    </source>
</evidence>
<keyword evidence="8 10" id="KW-0413">Isomerase</keyword>
<protein>
    <recommendedName>
        <fullName evidence="10">ATP-dependent DNA helicase Hel308</fullName>
        <ecNumber evidence="10">5.6.2.4</ecNumber>
    </recommendedName>
    <alternativeName>
        <fullName evidence="10">DNA 3'-5' helicase Hel308</fullName>
    </alternativeName>
</protein>
<evidence type="ECO:0000259" key="11">
    <source>
        <dbReference type="PROSITE" id="PS51192"/>
    </source>
</evidence>
<dbReference type="GO" id="GO:0016818">
    <property type="term" value="F:hydrolase activity, acting on acid anhydrides, in phosphorus-containing anhydrides"/>
    <property type="evidence" value="ECO:0007669"/>
    <property type="project" value="UniProtKB-UniRule"/>
</dbReference>
<reference evidence="13" key="2">
    <citation type="submission" date="2021-05" db="EMBL/GenBank/DDBJ databases">
        <title>Protein family content uncovers lineage relationships and bacterial pathway maintenance mechanisms in DPANN archaea.</title>
        <authorList>
            <person name="Castelle C.J."/>
            <person name="Meheust R."/>
            <person name="Jaffe A.L."/>
            <person name="Seitz K."/>
            <person name="Gong X."/>
            <person name="Baker B.J."/>
            <person name="Banfield J.F."/>
        </authorList>
    </citation>
    <scope>NUCLEOTIDE SEQUENCE</scope>
    <source>
        <strain evidence="13">RIFCSPLOWO2_01_FULL_58_19</strain>
    </source>
</reference>
<dbReference type="GO" id="GO:0006281">
    <property type="term" value="P:DNA repair"/>
    <property type="evidence" value="ECO:0007669"/>
    <property type="project" value="UniProtKB-UniRule"/>
</dbReference>
<keyword evidence="2 10" id="KW-0227">DNA damage</keyword>
<evidence type="ECO:0000256" key="4">
    <source>
        <dbReference type="ARBA" id="ARBA00022806"/>
    </source>
</evidence>
<keyword evidence="5 10" id="KW-0067">ATP-binding</keyword>
<evidence type="ECO:0000256" key="2">
    <source>
        <dbReference type="ARBA" id="ARBA00022763"/>
    </source>
</evidence>
<keyword evidence="1 10" id="KW-0547">Nucleotide-binding</keyword>
<comment type="catalytic activity">
    <reaction evidence="9 10">
        <text>Couples ATP hydrolysis with the unwinding of duplex DNA by translocating in the 3'-5' direction.</text>
        <dbReference type="EC" id="5.6.2.4"/>
    </reaction>
</comment>
<comment type="similarity">
    <text evidence="10">Belongs to the helicase family. Hel308 subfamily.</text>
</comment>
<evidence type="ECO:0000256" key="8">
    <source>
        <dbReference type="ARBA" id="ARBA00023235"/>
    </source>
</evidence>
<dbReference type="GO" id="GO:0005524">
    <property type="term" value="F:ATP binding"/>
    <property type="evidence" value="ECO:0007669"/>
    <property type="project" value="UniProtKB-UniRule"/>
</dbReference>
<organism evidence="13 14">
    <name type="scientific">Candidatus Iainarchaeum sp</name>
    <dbReference type="NCBI Taxonomy" id="3101447"/>
    <lineage>
        <taxon>Archaea</taxon>
        <taxon>Candidatus Iainarchaeota</taxon>
        <taxon>Candidatus Iainarchaeia</taxon>
        <taxon>Candidatus Iainarchaeales</taxon>
        <taxon>Candidatus Iainarchaeaceae</taxon>
        <taxon>Candidatus Iainarchaeum</taxon>
    </lineage>
</organism>
<dbReference type="SUPFAM" id="SSF52540">
    <property type="entry name" value="P-loop containing nucleoside triphosphate hydrolases"/>
    <property type="match status" value="1"/>
</dbReference>
<feature type="domain" description="Helicase C-terminal" evidence="12">
    <location>
        <begin position="224"/>
        <end position="425"/>
    </location>
</feature>
<keyword evidence="7 10" id="KW-0234">DNA repair</keyword>
<keyword evidence="4 10" id="KW-0347">Helicase</keyword>
<evidence type="ECO:0000256" key="7">
    <source>
        <dbReference type="ARBA" id="ARBA00023204"/>
    </source>
</evidence>
<dbReference type="InterPro" id="IPR048772">
    <property type="entry name" value="Hel308-like_dom4"/>
</dbReference>
<evidence type="ECO:0000256" key="6">
    <source>
        <dbReference type="ARBA" id="ARBA00023125"/>
    </source>
</evidence>
<gene>
    <name evidence="10" type="primary">hel308</name>
    <name evidence="13" type="ORF">J4203_04240</name>
</gene>
<dbReference type="Pfam" id="PF14520">
    <property type="entry name" value="HHH_5"/>
    <property type="match status" value="1"/>
</dbReference>
<evidence type="ECO:0000256" key="9">
    <source>
        <dbReference type="ARBA" id="ARBA00034617"/>
    </source>
</evidence>
<dbReference type="Gene3D" id="1.10.150.20">
    <property type="entry name" value="5' to 3' exonuclease, C-terminal subdomain"/>
    <property type="match status" value="1"/>
</dbReference>
<evidence type="ECO:0000313" key="14">
    <source>
        <dbReference type="Proteomes" id="UP000678237"/>
    </source>
</evidence>